<keyword evidence="1" id="KW-0627">Porphyrin biosynthesis</keyword>
<keyword evidence="3" id="KW-1185">Reference proteome</keyword>
<comment type="catalytic activity">
    <reaction evidence="1">
        <text>hydroxymethylbilane = uroporphyrinogen III + H2O</text>
        <dbReference type="Rhea" id="RHEA:18965"/>
        <dbReference type="ChEBI" id="CHEBI:15377"/>
        <dbReference type="ChEBI" id="CHEBI:57308"/>
        <dbReference type="ChEBI" id="CHEBI:57845"/>
        <dbReference type="EC" id="4.2.1.75"/>
    </reaction>
</comment>
<name>A0A0D9QLF6_PLAFR</name>
<protein>
    <recommendedName>
        <fullName evidence="1">Uroporphyrinogen-III synthase</fullName>
        <ecNumber evidence="1">4.2.1.75</ecNumber>
    </recommendedName>
</protein>
<keyword evidence="1" id="KW-0456">Lyase</keyword>
<dbReference type="VEuPathDB" id="PlasmoDB:AK88_02775"/>
<dbReference type="GO" id="GO:0006782">
    <property type="term" value="P:protoporphyrinogen IX biosynthetic process"/>
    <property type="evidence" value="ECO:0007669"/>
    <property type="project" value="UniProtKB-UniRule"/>
</dbReference>
<dbReference type="InterPro" id="IPR036108">
    <property type="entry name" value="4pyrrol_syn_uPrphyn_synt_sf"/>
</dbReference>
<dbReference type="GO" id="GO:0004852">
    <property type="term" value="F:uroporphyrinogen-III synthase activity"/>
    <property type="evidence" value="ECO:0007669"/>
    <property type="project" value="UniProtKB-UniRule"/>
</dbReference>
<dbReference type="Gene3D" id="3.40.50.10090">
    <property type="match status" value="1"/>
</dbReference>
<dbReference type="GO" id="GO:0006780">
    <property type="term" value="P:uroporphyrinogen III biosynthetic process"/>
    <property type="evidence" value="ECO:0007669"/>
    <property type="project" value="UniProtKB-UniRule"/>
</dbReference>
<dbReference type="SUPFAM" id="SSF69618">
    <property type="entry name" value="HemD-like"/>
    <property type="match status" value="1"/>
</dbReference>
<gene>
    <name evidence="2" type="ORF">AK88_02775</name>
</gene>
<evidence type="ECO:0000256" key="1">
    <source>
        <dbReference type="RuleBase" id="RU366031"/>
    </source>
</evidence>
<dbReference type="AlphaFoldDB" id="A0A0D9QLF6"/>
<dbReference type="Proteomes" id="UP000054561">
    <property type="component" value="Unassembled WGS sequence"/>
</dbReference>
<dbReference type="EMBL" id="KQ001672">
    <property type="protein sequence ID" value="KJP87607.1"/>
    <property type="molecule type" value="Genomic_DNA"/>
</dbReference>
<sequence>MTQIGSPQKDPRRNTVIRPLLKIPQGVKDKRGCVSILVSSKNMNIQKKNEDGEKKIGHLEHSEEQVVVPPRDEREKYNEFFEAKIYLPPLRASKRELNFFFKILSNAIEKNNTSNIYISLMNILCKNFPSYIGLFAHLWFQCKVLLAEKLILIEFFRQLKINSEIINHFFNYGCDAFETILSITPQELTNIQEFNKVTWLPGHTFRLKMIFSQVDKYFNLFMQQNDDYVQKIKKFILSKRKKTELTVQLSLDQQQNDRGKCSMYRPHVGNNINPQLLRDGSQDNNIFTYQPYVSQSLRSRNFSYNYTPDNSLYANRILALHVCSAIDAHLRLHVKGVHRAESDSPGKLFHLNKFENYEQVRKKNLPFTLNLKCVQGARANKTTEPPRAGKPKVSILITSPEGAKIYRFVAILLIYNLIKRKAEEEFIFEKSPHVNNDAVKEVLNFPIISIGKSCNAVLNNDGTRRDLYDMFPSIVKEFPKCKINQQEFHQLNKTVNTLNIVFTPSKANSVTLHRELTANLVKHKGEGTLNIDNIIWVASSISQSNFNNKKKSDVTPLGRKDEKGGEEEGARLTITRIKCYDTKKVTYNKNEMEIGKKSIICLMSNSTVASFFQNFGNDFAATLCMGRNSYTLAKKLNFKRVHYPEDSKMESFLIMLIKLYNELRDRFGTKYDVVLTREKGKNDCLARALTAQRIPYRVVPCITTHYNGEGIRLLYSILSSQV</sequence>
<dbReference type="PANTHER" id="PTHR38042">
    <property type="entry name" value="UROPORPHYRINOGEN-III SYNTHASE, CHLOROPLASTIC"/>
    <property type="match status" value="1"/>
</dbReference>
<comment type="function">
    <text evidence="1">Catalyzes cyclization of the linear tetrapyrrole, hydroxymethylbilane, to the macrocyclic uroporphyrinogen III.</text>
</comment>
<reference evidence="2 3" key="1">
    <citation type="submission" date="2014-03" db="EMBL/GenBank/DDBJ databases">
        <title>The Genome Sequence of Plasmodium fragile nilgiri.</title>
        <authorList>
            <consortium name="The Broad Institute Genomics Platform"/>
            <consortium name="The Broad Institute Genome Sequencing Center for Infectious Disease"/>
            <person name="Neafsey D."/>
            <person name="Duraisingh M."/>
            <person name="Young S.K."/>
            <person name="Zeng Q."/>
            <person name="Gargeya S."/>
            <person name="Abouelleil A."/>
            <person name="Alvarado L."/>
            <person name="Chapman S.B."/>
            <person name="Gainer-Dewar J."/>
            <person name="Goldberg J."/>
            <person name="Griggs A."/>
            <person name="Gujja S."/>
            <person name="Hansen M."/>
            <person name="Howarth C."/>
            <person name="Imamovic A."/>
            <person name="Larimer J."/>
            <person name="Pearson M."/>
            <person name="Poon T.W."/>
            <person name="Priest M."/>
            <person name="Roberts A."/>
            <person name="Saif S."/>
            <person name="Shea T."/>
            <person name="Sykes S."/>
            <person name="Wortman J."/>
            <person name="Nusbaum C."/>
            <person name="Birren B."/>
        </authorList>
    </citation>
    <scope>NUCLEOTIDE SEQUENCE [LARGE SCALE GENOMIC DNA]</scope>
    <source>
        <strain evidence="3">nilgiri</strain>
    </source>
</reference>
<evidence type="ECO:0000313" key="3">
    <source>
        <dbReference type="Proteomes" id="UP000054561"/>
    </source>
</evidence>
<dbReference type="RefSeq" id="XP_012335821.1">
    <property type="nucleotide sequence ID" value="XM_012480398.1"/>
</dbReference>
<dbReference type="InterPro" id="IPR039793">
    <property type="entry name" value="UROS/Hem4"/>
</dbReference>
<dbReference type="GeneID" id="24268089"/>
<accession>A0A0D9QLF6</accession>
<proteinExistence type="inferred from homology"/>
<dbReference type="EC" id="4.2.1.75" evidence="1"/>
<evidence type="ECO:0000313" key="2">
    <source>
        <dbReference type="EMBL" id="KJP87607.1"/>
    </source>
</evidence>
<dbReference type="UniPathway" id="UPA00251">
    <property type="reaction ID" value="UER00320"/>
</dbReference>
<dbReference type="OMA" id="MESFLIM"/>
<dbReference type="OrthoDB" id="386028at2759"/>
<comment type="similarity">
    <text evidence="1">Belongs to the uroporphyrinogen-III synthase family.</text>
</comment>
<comment type="pathway">
    <text evidence="1">Porphyrin-containing compound metabolism; protoporphyrin-IX biosynthesis; coproporphyrinogen-III from 5-aminolevulinate: step 3/4.</text>
</comment>
<organism evidence="2 3">
    <name type="scientific">Plasmodium fragile</name>
    <dbReference type="NCBI Taxonomy" id="5857"/>
    <lineage>
        <taxon>Eukaryota</taxon>
        <taxon>Sar</taxon>
        <taxon>Alveolata</taxon>
        <taxon>Apicomplexa</taxon>
        <taxon>Aconoidasida</taxon>
        <taxon>Haemosporida</taxon>
        <taxon>Plasmodiidae</taxon>
        <taxon>Plasmodium</taxon>
        <taxon>Plasmodium (Plasmodium)</taxon>
    </lineage>
</organism>
<dbReference type="PANTHER" id="PTHR38042:SF1">
    <property type="entry name" value="UROPORPHYRINOGEN-III SYNTHASE, CHLOROPLASTIC"/>
    <property type="match status" value="1"/>
</dbReference>